<dbReference type="SUPFAM" id="SSF55874">
    <property type="entry name" value="ATPase domain of HSP90 chaperone/DNA topoisomerase II/histidine kinase"/>
    <property type="match status" value="1"/>
</dbReference>
<feature type="region of interest" description="Disordered" evidence="12">
    <location>
        <begin position="70"/>
        <end position="119"/>
    </location>
</feature>
<dbReference type="InterPro" id="IPR013767">
    <property type="entry name" value="PAS_fold"/>
</dbReference>
<dbReference type="PROSITE" id="PS50112">
    <property type="entry name" value="PAS"/>
    <property type="match status" value="1"/>
</dbReference>
<evidence type="ECO:0000259" key="14">
    <source>
        <dbReference type="PROSITE" id="PS50112"/>
    </source>
</evidence>
<dbReference type="InterPro" id="IPR003594">
    <property type="entry name" value="HATPase_dom"/>
</dbReference>
<evidence type="ECO:0000259" key="13">
    <source>
        <dbReference type="PROSITE" id="PS50109"/>
    </source>
</evidence>
<keyword evidence="5" id="KW-0812">Transmembrane</keyword>
<dbReference type="AlphaFoldDB" id="A0ABD6BTS1"/>
<dbReference type="Pfam" id="PF13185">
    <property type="entry name" value="GAF_2"/>
    <property type="match status" value="1"/>
</dbReference>
<dbReference type="PROSITE" id="PS50109">
    <property type="entry name" value="HIS_KIN"/>
    <property type="match status" value="1"/>
</dbReference>
<dbReference type="GO" id="GO:0005524">
    <property type="term" value="F:ATP binding"/>
    <property type="evidence" value="ECO:0007669"/>
    <property type="project" value="UniProtKB-KW"/>
</dbReference>
<dbReference type="EC" id="2.7.13.3" evidence="3"/>
<feature type="compositionally biased region" description="Low complexity" evidence="12">
    <location>
        <begin position="80"/>
        <end position="106"/>
    </location>
</feature>
<evidence type="ECO:0000256" key="8">
    <source>
        <dbReference type="ARBA" id="ARBA00022840"/>
    </source>
</evidence>
<keyword evidence="16" id="KW-1185">Reference proteome</keyword>
<evidence type="ECO:0000256" key="10">
    <source>
        <dbReference type="ARBA" id="ARBA00023012"/>
    </source>
</evidence>
<dbReference type="Gene3D" id="3.30.450.20">
    <property type="entry name" value="PAS domain"/>
    <property type="match status" value="3"/>
</dbReference>
<keyword evidence="11" id="KW-0472">Membrane</keyword>
<dbReference type="PRINTS" id="PR00344">
    <property type="entry name" value="BCTRLSENSOR"/>
</dbReference>
<name>A0ABD6BTS1_9EURY</name>
<evidence type="ECO:0000256" key="3">
    <source>
        <dbReference type="ARBA" id="ARBA00012438"/>
    </source>
</evidence>
<dbReference type="NCBIfam" id="TIGR00229">
    <property type="entry name" value="sensory_box"/>
    <property type="match status" value="1"/>
</dbReference>
<dbReference type="EMBL" id="JBHUCZ010000010">
    <property type="protein sequence ID" value="MFD1568106.1"/>
    <property type="molecule type" value="Genomic_DNA"/>
</dbReference>
<dbReference type="SUPFAM" id="SSF55781">
    <property type="entry name" value="GAF domain-like"/>
    <property type="match status" value="1"/>
</dbReference>
<dbReference type="InterPro" id="IPR003018">
    <property type="entry name" value="GAF"/>
</dbReference>
<dbReference type="GO" id="GO:0016020">
    <property type="term" value="C:membrane"/>
    <property type="evidence" value="ECO:0007669"/>
    <property type="project" value="UniProtKB-SubCell"/>
</dbReference>
<dbReference type="InterPro" id="IPR035965">
    <property type="entry name" value="PAS-like_dom_sf"/>
</dbReference>
<protein>
    <recommendedName>
        <fullName evidence="3">histidine kinase</fullName>
        <ecNumber evidence="3">2.7.13.3</ecNumber>
    </recommendedName>
</protein>
<evidence type="ECO:0000256" key="1">
    <source>
        <dbReference type="ARBA" id="ARBA00000085"/>
    </source>
</evidence>
<evidence type="ECO:0000256" key="4">
    <source>
        <dbReference type="ARBA" id="ARBA00022679"/>
    </source>
</evidence>
<dbReference type="SMART" id="SM00091">
    <property type="entry name" value="PAS"/>
    <property type="match status" value="3"/>
</dbReference>
<keyword evidence="9" id="KW-1133">Transmembrane helix</keyword>
<organism evidence="15 16">
    <name type="scientific">Halolamina litorea</name>
    <dbReference type="NCBI Taxonomy" id="1515593"/>
    <lineage>
        <taxon>Archaea</taxon>
        <taxon>Methanobacteriati</taxon>
        <taxon>Methanobacteriota</taxon>
        <taxon>Stenosarchaea group</taxon>
        <taxon>Halobacteria</taxon>
        <taxon>Halobacteriales</taxon>
        <taxon>Haloferacaceae</taxon>
    </lineage>
</organism>
<comment type="caution">
    <text evidence="15">The sequence shown here is derived from an EMBL/GenBank/DDBJ whole genome shotgun (WGS) entry which is preliminary data.</text>
</comment>
<dbReference type="InterPro" id="IPR000014">
    <property type="entry name" value="PAS"/>
</dbReference>
<dbReference type="SMART" id="SM00065">
    <property type="entry name" value="GAF"/>
    <property type="match status" value="1"/>
</dbReference>
<dbReference type="InterPro" id="IPR050351">
    <property type="entry name" value="BphY/WalK/GraS-like"/>
</dbReference>
<dbReference type="SMART" id="SM00387">
    <property type="entry name" value="HATPase_c"/>
    <property type="match status" value="1"/>
</dbReference>
<dbReference type="GO" id="GO:0000160">
    <property type="term" value="P:phosphorelay signal transduction system"/>
    <property type="evidence" value="ECO:0007669"/>
    <property type="project" value="UniProtKB-KW"/>
</dbReference>
<dbReference type="Pfam" id="PF00989">
    <property type="entry name" value="PAS"/>
    <property type="match status" value="1"/>
</dbReference>
<keyword evidence="8" id="KW-0067">ATP-binding</keyword>
<feature type="domain" description="Histidine kinase" evidence="13">
    <location>
        <begin position="619"/>
        <end position="829"/>
    </location>
</feature>
<accession>A0ABD6BTS1</accession>
<comment type="catalytic activity">
    <reaction evidence="1">
        <text>ATP + protein L-histidine = ADP + protein N-phospho-L-histidine.</text>
        <dbReference type="EC" id="2.7.13.3"/>
    </reaction>
</comment>
<dbReference type="InterPro" id="IPR036890">
    <property type="entry name" value="HATPase_C_sf"/>
</dbReference>
<dbReference type="InterPro" id="IPR029016">
    <property type="entry name" value="GAF-like_dom_sf"/>
</dbReference>
<evidence type="ECO:0000256" key="9">
    <source>
        <dbReference type="ARBA" id="ARBA00022989"/>
    </source>
</evidence>
<comment type="subcellular location">
    <subcellularLocation>
        <location evidence="2">Membrane</location>
        <topology evidence="2">Multi-pass membrane protein</topology>
    </subcellularLocation>
</comment>
<keyword evidence="4" id="KW-0808">Transferase</keyword>
<dbReference type="SUPFAM" id="SSF55785">
    <property type="entry name" value="PYP-like sensor domain (PAS domain)"/>
    <property type="match status" value="3"/>
</dbReference>
<dbReference type="Gene3D" id="3.30.450.40">
    <property type="match status" value="1"/>
</dbReference>
<evidence type="ECO:0000256" key="2">
    <source>
        <dbReference type="ARBA" id="ARBA00004141"/>
    </source>
</evidence>
<dbReference type="Gene3D" id="3.30.565.10">
    <property type="entry name" value="Histidine kinase-like ATPase, C-terminal domain"/>
    <property type="match status" value="1"/>
</dbReference>
<proteinExistence type="predicted"/>
<keyword evidence="6" id="KW-0547">Nucleotide-binding</keyword>
<dbReference type="CDD" id="cd00130">
    <property type="entry name" value="PAS"/>
    <property type="match status" value="2"/>
</dbReference>
<dbReference type="Proteomes" id="UP001597139">
    <property type="component" value="Unassembled WGS sequence"/>
</dbReference>
<dbReference type="Pfam" id="PF13188">
    <property type="entry name" value="PAS_8"/>
    <property type="match status" value="1"/>
</dbReference>
<keyword evidence="7" id="KW-0418">Kinase</keyword>
<evidence type="ECO:0000256" key="12">
    <source>
        <dbReference type="SAM" id="MobiDB-lite"/>
    </source>
</evidence>
<evidence type="ECO:0000256" key="7">
    <source>
        <dbReference type="ARBA" id="ARBA00022777"/>
    </source>
</evidence>
<dbReference type="GO" id="GO:0004673">
    <property type="term" value="F:protein histidine kinase activity"/>
    <property type="evidence" value="ECO:0007669"/>
    <property type="project" value="UniProtKB-EC"/>
</dbReference>
<keyword evidence="10" id="KW-0902">Two-component regulatory system</keyword>
<dbReference type="Pfam" id="PF02518">
    <property type="entry name" value="HATPase_c"/>
    <property type="match status" value="1"/>
</dbReference>
<dbReference type="InterPro" id="IPR005467">
    <property type="entry name" value="His_kinase_dom"/>
</dbReference>
<dbReference type="CDD" id="cd00075">
    <property type="entry name" value="HATPase"/>
    <property type="match status" value="1"/>
</dbReference>
<evidence type="ECO:0000313" key="15">
    <source>
        <dbReference type="EMBL" id="MFD1568106.1"/>
    </source>
</evidence>
<reference evidence="15 16" key="1">
    <citation type="journal article" date="2019" name="Int. J. Syst. Evol. Microbiol.">
        <title>The Global Catalogue of Microorganisms (GCM) 10K type strain sequencing project: providing services to taxonomists for standard genome sequencing and annotation.</title>
        <authorList>
            <consortium name="The Broad Institute Genomics Platform"/>
            <consortium name="The Broad Institute Genome Sequencing Center for Infectious Disease"/>
            <person name="Wu L."/>
            <person name="Ma J."/>
        </authorList>
    </citation>
    <scope>NUCLEOTIDE SEQUENCE [LARGE SCALE GENOMIC DNA]</scope>
    <source>
        <strain evidence="15 16">CGMCC 1.12859</strain>
    </source>
</reference>
<gene>
    <name evidence="15" type="ORF">ACFSAU_11430</name>
</gene>
<dbReference type="RefSeq" id="WP_267647914.1">
    <property type="nucleotide sequence ID" value="NZ_JANHGR010000002.1"/>
</dbReference>
<feature type="domain" description="PAS" evidence="14">
    <location>
        <begin position="364"/>
        <end position="415"/>
    </location>
</feature>
<evidence type="ECO:0000256" key="6">
    <source>
        <dbReference type="ARBA" id="ARBA00022741"/>
    </source>
</evidence>
<evidence type="ECO:0000256" key="11">
    <source>
        <dbReference type="ARBA" id="ARBA00023136"/>
    </source>
</evidence>
<dbReference type="InterPro" id="IPR004358">
    <property type="entry name" value="Sig_transdc_His_kin-like_C"/>
</dbReference>
<evidence type="ECO:0000313" key="16">
    <source>
        <dbReference type="Proteomes" id="UP001597139"/>
    </source>
</evidence>
<sequence length="831" mass="89377">MIFLDTADADVDAVRAAAPSASIIYCPPKTTADGVAAADAAGVETVLPQDAEAWGADRLAERVADALASATRPGRAVSVSDGAGSADGTTGSAGEPPAVPANEAPVRPTERPPARGILTVDGDGRISYVGERAADLLGREATALLDTDLAEALPWADLGQVERGADDLGPDDDSVSTVKRLMPANRWLSLSTHSTGDGAAITIHELGADERRRIVLDRLHGVSRRLFAAETPEAVANIAAEAVRDVLGLEVVVVRLTDSAGERLVPVAQTEAVDETMPDRPTYAVGEGMAGTAFETDSPQIRSDLGDDGFGTVRSAICLPLDDYGTISIGSRVPDAFNEDDVSLARLLSTTVRVALERAERESQLRRREAVLESLRGLVFVLDEDRAIDYVSTALAERLGRTREALVGEHVVEFIDVTAFYRAEQRIREGDDEITLDLRIDPPGGGGFPAQVELSVLERTDDGESIVGVVEDRSTLAETRADLRRKHERLWTLFENLPDPVVDAEHVEGGPVIRAANDAFAEVFDCDRDAIVGEPIDEVLDSPASNSPGSMPPEAINEQVNEGEVTGAKIQRETGRGARTFLFRGIPYAEEGTVRAFGIYTDVTEIERRERHVKVLDRLLRHNLRNDLGVVIGRAENVLKGSDDPEIREEARKLVDAADGLIDLSETAKRIRRIIEEPATDRYRVTVTDLLDQVAADARQQSPDAAIEAAPGDPDVAVLATPDLQLALEELVDNALAHGGDSPTVELRAEAFDPAPDEWVDLLVVDDGPGIPETERAPVTGDRDITQLQHGSGLGLWLVRWAVESVGGDLGFERRDGRTVVRLRLRRAPPE</sequence>
<dbReference type="PANTHER" id="PTHR42878">
    <property type="entry name" value="TWO-COMPONENT HISTIDINE KINASE"/>
    <property type="match status" value="1"/>
</dbReference>
<dbReference type="PANTHER" id="PTHR42878:SF7">
    <property type="entry name" value="SENSOR HISTIDINE KINASE GLRK"/>
    <property type="match status" value="1"/>
</dbReference>
<evidence type="ECO:0000256" key="5">
    <source>
        <dbReference type="ARBA" id="ARBA00022692"/>
    </source>
</evidence>